<dbReference type="InterPro" id="IPR002347">
    <property type="entry name" value="SDR_fam"/>
</dbReference>
<evidence type="ECO:0000256" key="10">
    <source>
        <dbReference type="ARBA" id="ARBA00048873"/>
    </source>
</evidence>
<dbReference type="GO" id="GO:0004146">
    <property type="term" value="F:dihydrofolate reductase activity"/>
    <property type="evidence" value="ECO:0007669"/>
    <property type="project" value="UniProtKB-EC"/>
</dbReference>
<evidence type="ECO:0000256" key="2">
    <source>
        <dbReference type="ARBA" id="ARBA00022563"/>
    </source>
</evidence>
<comment type="function">
    <text evidence="5">Catalyzes the reduction of dihydromonapterin to tetrahydromonapterin. Also has lower activity with dihydrofolate.</text>
</comment>
<keyword evidence="13" id="KW-1185">Reference proteome</keyword>
<dbReference type="SUPFAM" id="SSF51735">
    <property type="entry name" value="NAD(P)-binding Rossmann-fold domains"/>
    <property type="match status" value="1"/>
</dbReference>
<dbReference type="InterPro" id="IPR020904">
    <property type="entry name" value="Sc_DH/Rdtase_CS"/>
</dbReference>
<dbReference type="PROSITE" id="PS00061">
    <property type="entry name" value="ADH_SHORT"/>
    <property type="match status" value="1"/>
</dbReference>
<evidence type="ECO:0000256" key="3">
    <source>
        <dbReference type="ARBA" id="ARBA00022857"/>
    </source>
</evidence>
<dbReference type="Pfam" id="PF00106">
    <property type="entry name" value="adh_short"/>
    <property type="match status" value="1"/>
</dbReference>
<dbReference type="NCBIfam" id="NF005066">
    <property type="entry name" value="PRK06483.1"/>
    <property type="match status" value="1"/>
</dbReference>
<evidence type="ECO:0000256" key="11">
    <source>
        <dbReference type="ARBA" id="ARBA00049376"/>
    </source>
</evidence>
<dbReference type="Gene3D" id="3.40.50.720">
    <property type="entry name" value="NAD(P)-binding Rossmann-like Domain"/>
    <property type="match status" value="1"/>
</dbReference>
<evidence type="ECO:0000313" key="12">
    <source>
        <dbReference type="EMBL" id="SMA37081.1"/>
    </source>
</evidence>
<dbReference type="InterPro" id="IPR036291">
    <property type="entry name" value="NAD(P)-bd_dom_sf"/>
</dbReference>
<evidence type="ECO:0000256" key="5">
    <source>
        <dbReference type="ARBA" id="ARBA00037508"/>
    </source>
</evidence>
<dbReference type="PRINTS" id="PR00081">
    <property type="entry name" value="GDHRDH"/>
</dbReference>
<protein>
    <recommendedName>
        <fullName evidence="8">Dihydromonapterin reductase</fullName>
        <ecNumber evidence="1">1.5.1.3</ecNumber>
        <ecNumber evidence="7">1.5.1.50</ecNumber>
    </recommendedName>
    <alternativeName>
        <fullName evidence="9">Dihydrofolate reductase</fullName>
    </alternativeName>
</protein>
<evidence type="ECO:0000256" key="1">
    <source>
        <dbReference type="ARBA" id="ARBA00012856"/>
    </source>
</evidence>
<comment type="catalytic activity">
    <reaction evidence="11">
        <text>7,8-dihydromonapterin + NADPH + H(+) = 5,6,7,8-tetrahydromonapterin + NADP(+)</text>
        <dbReference type="Rhea" id="RHEA:34847"/>
        <dbReference type="ChEBI" id="CHEBI:15378"/>
        <dbReference type="ChEBI" id="CHEBI:57783"/>
        <dbReference type="ChEBI" id="CHEBI:58349"/>
        <dbReference type="ChEBI" id="CHEBI:71175"/>
        <dbReference type="ChEBI" id="CHEBI:71177"/>
        <dbReference type="EC" id="1.5.1.50"/>
    </reaction>
</comment>
<evidence type="ECO:0000256" key="8">
    <source>
        <dbReference type="ARBA" id="ARBA00039631"/>
    </source>
</evidence>
<keyword evidence="3" id="KW-0521">NADP</keyword>
<accession>A0A1X7AFS8</accession>
<dbReference type="AlphaFoldDB" id="A0A1X7AFS8"/>
<evidence type="ECO:0000256" key="7">
    <source>
        <dbReference type="ARBA" id="ARBA00039145"/>
    </source>
</evidence>
<dbReference type="EC" id="1.5.1.50" evidence="7"/>
<organism evidence="12 13">
    <name type="scientific">Parendozoicomonas haliclonae</name>
    <dbReference type="NCBI Taxonomy" id="1960125"/>
    <lineage>
        <taxon>Bacteria</taxon>
        <taxon>Pseudomonadati</taxon>
        <taxon>Pseudomonadota</taxon>
        <taxon>Gammaproteobacteria</taxon>
        <taxon>Oceanospirillales</taxon>
        <taxon>Endozoicomonadaceae</taxon>
        <taxon>Parendozoicomonas</taxon>
    </lineage>
</organism>
<reference evidence="12 13" key="1">
    <citation type="submission" date="2017-03" db="EMBL/GenBank/DDBJ databases">
        <authorList>
            <person name="Afonso C.L."/>
            <person name="Miller P.J."/>
            <person name="Scott M.A."/>
            <person name="Spackman E."/>
            <person name="Goraichik I."/>
            <person name="Dimitrov K.M."/>
            <person name="Suarez D.L."/>
            <person name="Swayne D.E."/>
        </authorList>
    </citation>
    <scope>NUCLEOTIDE SEQUENCE [LARGE SCALE GENOMIC DNA]</scope>
    <source>
        <strain evidence="12">SB41UT1</strain>
    </source>
</reference>
<dbReference type="PANTHER" id="PTHR43639:SF6">
    <property type="entry name" value="DIHYDROMONAPTERIN REDUCTASE"/>
    <property type="match status" value="1"/>
</dbReference>
<name>A0A1X7AFS8_9GAMM</name>
<evidence type="ECO:0000256" key="9">
    <source>
        <dbReference type="ARBA" id="ARBA00042299"/>
    </source>
</evidence>
<proteinExistence type="inferred from homology"/>
<dbReference type="PANTHER" id="PTHR43639">
    <property type="entry name" value="OXIDOREDUCTASE, SHORT-CHAIN DEHYDROGENASE/REDUCTASE FAMILY (AFU_ORTHOLOGUE AFUA_5G02870)"/>
    <property type="match status" value="1"/>
</dbReference>
<evidence type="ECO:0000256" key="4">
    <source>
        <dbReference type="ARBA" id="ARBA00023002"/>
    </source>
</evidence>
<keyword evidence="2" id="KW-0554">One-carbon metabolism</keyword>
<evidence type="ECO:0000256" key="6">
    <source>
        <dbReference type="ARBA" id="ARBA00038212"/>
    </source>
</evidence>
<dbReference type="EMBL" id="FWPT01000002">
    <property type="protein sequence ID" value="SMA37081.1"/>
    <property type="molecule type" value="Genomic_DNA"/>
</dbReference>
<gene>
    <name evidence="12" type="primary">folM</name>
    <name evidence="12" type="ORF">EHSB41UT_00686</name>
</gene>
<sequence>MPPAHSESILITGASRRLGLYNAKKCLEAGFHVIATYRHRTKGIDELEQAGALVLPVNMDSPEEVAGLIAQIEQSTSSLRAIIHNASGWLSDSENPEDSEPLDTLFRVHMQAPWLINRSLYPLLQKCRGTADIIHMTDYNALRGSIEHAAYAATKAGLESLTRSFAKMYAPKVKVNAIAPYLIIMNEGDHVMAEEGTLPVPPMGLEPGEDVIWQTIDYVMKNSYVTGTTLSVDGGMSLK</sequence>
<dbReference type="OrthoDB" id="9793499at2"/>
<evidence type="ECO:0000313" key="13">
    <source>
        <dbReference type="Proteomes" id="UP000196573"/>
    </source>
</evidence>
<comment type="similarity">
    <text evidence="6">Belongs to the short-chain dehydrogenases/reductases (SDR) family. FolM subfamily.</text>
</comment>
<dbReference type="Proteomes" id="UP000196573">
    <property type="component" value="Unassembled WGS sequence"/>
</dbReference>
<dbReference type="GO" id="GO:0006730">
    <property type="term" value="P:one-carbon metabolic process"/>
    <property type="evidence" value="ECO:0007669"/>
    <property type="project" value="UniProtKB-KW"/>
</dbReference>
<dbReference type="RefSeq" id="WP_087106959.1">
    <property type="nucleotide sequence ID" value="NZ_CBCSCN010000014.1"/>
</dbReference>
<dbReference type="EC" id="1.5.1.3" evidence="1"/>
<comment type="catalytic activity">
    <reaction evidence="10">
        <text>(6S)-5,6,7,8-tetrahydrofolate + NADP(+) = 7,8-dihydrofolate + NADPH + H(+)</text>
        <dbReference type="Rhea" id="RHEA:15009"/>
        <dbReference type="ChEBI" id="CHEBI:15378"/>
        <dbReference type="ChEBI" id="CHEBI:57451"/>
        <dbReference type="ChEBI" id="CHEBI:57453"/>
        <dbReference type="ChEBI" id="CHEBI:57783"/>
        <dbReference type="ChEBI" id="CHEBI:58349"/>
        <dbReference type="EC" id="1.5.1.3"/>
    </reaction>
</comment>
<keyword evidence="4 12" id="KW-0560">Oxidoreductase</keyword>